<accession>A0ABN7PUP7</accession>
<gene>
    <name evidence="2" type="ORF">TPAB3V08_LOCUS16124</name>
</gene>
<dbReference type="Pfam" id="PF06017">
    <property type="entry name" value="Myosin_TH1"/>
    <property type="match status" value="1"/>
</dbReference>
<feature type="domain" description="TH1" evidence="1">
    <location>
        <begin position="1"/>
        <end position="101"/>
    </location>
</feature>
<sequence>VTGLSVSPGRDQLLVIHSSKGNDLVVSLVTGHNEDRVGELVAVLSSLYSRLRDTDLAVTVASRFQCMLGNKSRPLRVEVSQDVQEPNFKKEGDTILYVLPPSFAVSEQNGQQTRIPIRA</sequence>
<feature type="non-terminal residue" evidence="2">
    <location>
        <position position="1"/>
    </location>
</feature>
<evidence type="ECO:0000313" key="2">
    <source>
        <dbReference type="EMBL" id="CAG2069181.1"/>
    </source>
</evidence>
<organism evidence="2 3">
    <name type="scientific">Timema podura</name>
    <name type="common">Walking stick</name>
    <dbReference type="NCBI Taxonomy" id="61482"/>
    <lineage>
        <taxon>Eukaryota</taxon>
        <taxon>Metazoa</taxon>
        <taxon>Ecdysozoa</taxon>
        <taxon>Arthropoda</taxon>
        <taxon>Hexapoda</taxon>
        <taxon>Insecta</taxon>
        <taxon>Pterygota</taxon>
        <taxon>Neoptera</taxon>
        <taxon>Polyneoptera</taxon>
        <taxon>Phasmatodea</taxon>
        <taxon>Timematodea</taxon>
        <taxon>Timematoidea</taxon>
        <taxon>Timematidae</taxon>
        <taxon>Timema</taxon>
    </lineage>
</organism>
<keyword evidence="3" id="KW-1185">Reference proteome</keyword>
<name>A0ABN7PUP7_TIMPD</name>
<proteinExistence type="predicted"/>
<dbReference type="Proteomes" id="UP001153148">
    <property type="component" value="Unassembled WGS sequence"/>
</dbReference>
<reference evidence="2" key="1">
    <citation type="submission" date="2021-03" db="EMBL/GenBank/DDBJ databases">
        <authorList>
            <person name="Tran Van P."/>
        </authorList>
    </citation>
    <scope>NUCLEOTIDE SEQUENCE</scope>
</reference>
<dbReference type="EMBL" id="CAJPIN010120074">
    <property type="protein sequence ID" value="CAG2069181.1"/>
    <property type="molecule type" value="Genomic_DNA"/>
</dbReference>
<dbReference type="InterPro" id="IPR010926">
    <property type="entry name" value="Myosin_TH1"/>
</dbReference>
<comment type="caution">
    <text evidence="2">The sequence shown here is derived from an EMBL/GenBank/DDBJ whole genome shotgun (WGS) entry which is preliminary data.</text>
</comment>
<dbReference type="PROSITE" id="PS51757">
    <property type="entry name" value="TH1"/>
    <property type="match status" value="1"/>
</dbReference>
<evidence type="ECO:0000313" key="3">
    <source>
        <dbReference type="Proteomes" id="UP001153148"/>
    </source>
</evidence>
<protein>
    <recommendedName>
        <fullName evidence="1">TH1 domain-containing protein</fullName>
    </recommendedName>
</protein>
<evidence type="ECO:0000259" key="1">
    <source>
        <dbReference type="PROSITE" id="PS51757"/>
    </source>
</evidence>